<dbReference type="Proteomes" id="UP000663508">
    <property type="component" value="Plasmid pVL1_5"/>
</dbReference>
<evidence type="ECO:0000313" key="2">
    <source>
        <dbReference type="Proteomes" id="UP000663508"/>
    </source>
</evidence>
<sequence>MANAEPITFTRLTDGTLLQRQPDGAFRPVASTTDHAKLAALTDAQIEAMAASDPDHPGLDDDFWAGASTATPSKEAISIKLDSDVLRYFREEGRGYQTRINTVLRHYMDTRRKGGRL</sequence>
<proteinExistence type="predicted"/>
<dbReference type="EMBL" id="AP024150">
    <property type="protein sequence ID" value="BCM88061.1"/>
    <property type="molecule type" value="Genomic_DNA"/>
</dbReference>
<dbReference type="RefSeq" id="WP_207184154.1">
    <property type="nucleotide sequence ID" value="NZ_AP024150.1"/>
</dbReference>
<evidence type="ECO:0008006" key="3">
    <source>
        <dbReference type="Google" id="ProtNLM"/>
    </source>
</evidence>
<protein>
    <recommendedName>
        <fullName evidence="3">3-oxoacyl-ACP synthase</fullName>
    </recommendedName>
</protein>
<dbReference type="AlphaFoldDB" id="A0A8H8X0N9"/>
<reference evidence="1" key="1">
    <citation type="submission" date="2020-11" db="EMBL/GenBank/DDBJ databases">
        <title>Complete genome sequence of a novel pathogenic Methylobacterium strain isolated from rice in Vietnam.</title>
        <authorList>
            <person name="Lai K."/>
            <person name="Okazaki S."/>
            <person name="Higashi K."/>
            <person name="Mori H."/>
            <person name="Toyoda A."/>
            <person name="Kurokawa K."/>
        </authorList>
    </citation>
    <scope>NUCLEOTIDE SEQUENCE</scope>
    <source>
        <strain evidence="1">VL1</strain>
        <plasmid evidence="1">pVL1_5</plasmid>
    </source>
</reference>
<evidence type="ECO:0000313" key="1">
    <source>
        <dbReference type="EMBL" id="BCM88061.1"/>
    </source>
</evidence>
<gene>
    <name evidence="1" type="ORF">mvi_65220</name>
</gene>
<accession>A0A8H8X0N9</accession>
<keyword evidence="1" id="KW-0614">Plasmid</keyword>
<dbReference type="InterPro" id="IPR025528">
    <property type="entry name" value="BrnA_antitoxin"/>
</dbReference>
<name>A0A8H8X0N9_9HYPH</name>
<dbReference type="Pfam" id="PF14384">
    <property type="entry name" value="BrnA_antitoxin"/>
    <property type="match status" value="1"/>
</dbReference>
<dbReference type="KEGG" id="mind:mvi_65220"/>
<geneLocation type="plasmid" evidence="1 2">
    <name>pVL1_5</name>
</geneLocation>
<organism evidence="1 2">
    <name type="scientific">Methylobacterium indicum</name>
    <dbReference type="NCBI Taxonomy" id="1775910"/>
    <lineage>
        <taxon>Bacteria</taxon>
        <taxon>Pseudomonadati</taxon>
        <taxon>Pseudomonadota</taxon>
        <taxon>Alphaproteobacteria</taxon>
        <taxon>Hyphomicrobiales</taxon>
        <taxon>Methylobacteriaceae</taxon>
        <taxon>Methylobacterium</taxon>
    </lineage>
</organism>